<dbReference type="AlphaFoldDB" id="A0A3L6PTL6"/>
<feature type="compositionally biased region" description="Polar residues" evidence="1">
    <location>
        <begin position="73"/>
        <end position="83"/>
    </location>
</feature>
<evidence type="ECO:0000313" key="2">
    <source>
        <dbReference type="EMBL" id="RLM61636.1"/>
    </source>
</evidence>
<evidence type="ECO:0000313" key="3">
    <source>
        <dbReference type="Proteomes" id="UP000275267"/>
    </source>
</evidence>
<comment type="caution">
    <text evidence="2">The sequence shown here is derived from an EMBL/GenBank/DDBJ whole genome shotgun (WGS) entry which is preliminary data.</text>
</comment>
<dbReference type="Proteomes" id="UP000275267">
    <property type="component" value="Unassembled WGS sequence"/>
</dbReference>
<evidence type="ECO:0000256" key="1">
    <source>
        <dbReference type="SAM" id="MobiDB-lite"/>
    </source>
</evidence>
<sequence length="146" mass="15046">MEGKDDGECSICFEASREAAVGKGVPVKAAGLRARLPQSFGFTVLMVLTVMPPGSCNFSVTMRRPATRGGTAGAQSSPPTTSGKGMRCFPETGTRFTSTFTGDQQAQGGGRCPRAESGFLQNLTDPSGRAAFSLVGLAGSLDFVAT</sequence>
<organism evidence="2 3">
    <name type="scientific">Panicum miliaceum</name>
    <name type="common">Proso millet</name>
    <name type="synonym">Broomcorn millet</name>
    <dbReference type="NCBI Taxonomy" id="4540"/>
    <lineage>
        <taxon>Eukaryota</taxon>
        <taxon>Viridiplantae</taxon>
        <taxon>Streptophyta</taxon>
        <taxon>Embryophyta</taxon>
        <taxon>Tracheophyta</taxon>
        <taxon>Spermatophyta</taxon>
        <taxon>Magnoliopsida</taxon>
        <taxon>Liliopsida</taxon>
        <taxon>Poales</taxon>
        <taxon>Poaceae</taxon>
        <taxon>PACMAD clade</taxon>
        <taxon>Panicoideae</taxon>
        <taxon>Panicodae</taxon>
        <taxon>Paniceae</taxon>
        <taxon>Panicinae</taxon>
        <taxon>Panicum</taxon>
        <taxon>Panicum sect. Panicum</taxon>
    </lineage>
</organism>
<keyword evidence="3" id="KW-1185">Reference proteome</keyword>
<protein>
    <submittedName>
        <fullName evidence="2">Uncharacterized protein</fullName>
    </submittedName>
</protein>
<accession>A0A3L6PTL6</accession>
<gene>
    <name evidence="2" type="ORF">C2845_PM14G13590</name>
</gene>
<name>A0A3L6PTL6_PANMI</name>
<proteinExistence type="predicted"/>
<dbReference type="EMBL" id="PQIB02000016">
    <property type="protein sequence ID" value="RLM61636.1"/>
    <property type="molecule type" value="Genomic_DNA"/>
</dbReference>
<reference evidence="3" key="1">
    <citation type="journal article" date="2019" name="Nat. Commun.">
        <title>The genome of broomcorn millet.</title>
        <authorList>
            <person name="Zou C."/>
            <person name="Miki D."/>
            <person name="Li D."/>
            <person name="Tang Q."/>
            <person name="Xiao L."/>
            <person name="Rajput S."/>
            <person name="Deng P."/>
            <person name="Jia W."/>
            <person name="Huang R."/>
            <person name="Zhang M."/>
            <person name="Sun Y."/>
            <person name="Hu J."/>
            <person name="Fu X."/>
            <person name="Schnable P.S."/>
            <person name="Li F."/>
            <person name="Zhang H."/>
            <person name="Feng B."/>
            <person name="Zhu X."/>
            <person name="Liu R."/>
            <person name="Schnable J.C."/>
            <person name="Zhu J.-K."/>
            <person name="Zhang H."/>
        </authorList>
    </citation>
    <scope>NUCLEOTIDE SEQUENCE [LARGE SCALE GENOMIC DNA]</scope>
</reference>
<feature type="region of interest" description="Disordered" evidence="1">
    <location>
        <begin position="66"/>
        <end position="87"/>
    </location>
</feature>